<dbReference type="Proteomes" id="UP000004416">
    <property type="component" value="Unassembled WGS sequence"/>
</dbReference>
<proteinExistence type="predicted"/>
<dbReference type="EMBL" id="AFZX01000078">
    <property type="protein sequence ID" value="EHL06287.1"/>
    <property type="molecule type" value="Genomic_DNA"/>
</dbReference>
<dbReference type="HOGENOM" id="CLU_661973_0_0_9"/>
<protein>
    <submittedName>
        <fullName evidence="1">Uncharacterized protein</fullName>
    </submittedName>
</protein>
<evidence type="ECO:0000313" key="2">
    <source>
        <dbReference type="Proteomes" id="UP000004416"/>
    </source>
</evidence>
<reference evidence="1 2" key="1">
    <citation type="submission" date="2011-08" db="EMBL/GenBank/DDBJ databases">
        <authorList>
            <person name="Weinstock G."/>
            <person name="Sodergren E."/>
            <person name="Clifton S."/>
            <person name="Fulton L."/>
            <person name="Fulton B."/>
            <person name="Courtney L."/>
            <person name="Fronick C."/>
            <person name="Harrison M."/>
            <person name="Strong C."/>
            <person name="Farmer C."/>
            <person name="Delahaunty K."/>
            <person name="Markovic C."/>
            <person name="Hall O."/>
            <person name="Minx P."/>
            <person name="Tomlinson C."/>
            <person name="Mitreva M."/>
            <person name="Hou S."/>
            <person name="Chen J."/>
            <person name="Wollam A."/>
            <person name="Pepin K.H."/>
            <person name="Johnson M."/>
            <person name="Bhonagiri V."/>
            <person name="Zhang X."/>
            <person name="Suruliraj S."/>
            <person name="Warren W."/>
            <person name="Chinwalla A."/>
            <person name="Mardis E.R."/>
            <person name="Wilson R.K."/>
        </authorList>
    </citation>
    <scope>NUCLEOTIDE SEQUENCE [LARGE SCALE GENOMIC DNA]</scope>
    <source>
        <strain evidence="1 2">DP7</strain>
    </source>
</reference>
<comment type="caution">
    <text evidence="1">The sequence shown here is derived from an EMBL/GenBank/DDBJ whole genome shotgun (WGS) entry which is preliminary data.</text>
</comment>
<dbReference type="AlphaFoldDB" id="G9XPZ3"/>
<name>G9XPZ3_DESHA</name>
<dbReference type="PATRIC" id="fig|537010.4.peg.2845"/>
<sequence length="435" mass="49816">MKEVIQLNFSQNSEFIELAKDFKDDYKLNHPDINDAKKIEEHFQLFDIFRIRNRQTITLILAGAKSIATNLGQFTMEEAHNILGYMNKHNRDKVLSELIKSGWIVSDGFYCRMPGRVRSLLIHIFASLARGELSTAEEIKLITFEAELSENYGLTDDEATANTTMALRQLSYWEKALEQILQRRSRKEVARIAEESKEIRNAIKTVKDKISKKQSLFSSSGYDDFFDTTSLLIDHFTRILQLAVQHSREDGKAMGKYISMEMIEEVINEASVEALASFTQKNFSASRQVLQLREETLQSRTKAFFLNQKEAIEDTSPPDPVDIIEEEMVVGSEQNALEIFHQEILLKMSGKSRAPMDRIIFEPNQHFGTAMYRTGQLIKLTSELKEREVSHTLKETLILDVTDNFIELSEGPIEVVSECYIGRQKNGTPGNQNKP</sequence>
<evidence type="ECO:0000313" key="1">
    <source>
        <dbReference type="EMBL" id="EHL06287.1"/>
    </source>
</evidence>
<accession>G9XPZ3</accession>
<organism evidence="1 2">
    <name type="scientific">Desulfitobacterium hafniense DP7</name>
    <dbReference type="NCBI Taxonomy" id="537010"/>
    <lineage>
        <taxon>Bacteria</taxon>
        <taxon>Bacillati</taxon>
        <taxon>Bacillota</taxon>
        <taxon>Clostridia</taxon>
        <taxon>Eubacteriales</taxon>
        <taxon>Desulfitobacteriaceae</taxon>
        <taxon>Desulfitobacterium</taxon>
    </lineage>
</organism>
<gene>
    <name evidence="1" type="ORF">HMPREF0322_03039</name>
</gene>